<protein>
    <submittedName>
        <fullName evidence="1">Uncharacterized protein</fullName>
    </submittedName>
</protein>
<dbReference type="AlphaFoldDB" id="A0A7U3ZMU7"/>
<gene>
    <name evidence="1" type="ordered locus">Runsl_3767</name>
</gene>
<proteinExistence type="predicted"/>
<name>A0A7U3ZMU7_RUNSL</name>
<dbReference type="Proteomes" id="UP000000493">
    <property type="component" value="Chromosome"/>
</dbReference>
<accession>A0A7U3ZMU7</accession>
<reference evidence="1 2" key="2">
    <citation type="journal article" date="2012" name="Stand. Genomic Sci.">
        <title>Complete genome sequence of the aquatic bacterium Runella slithyformis type strain (LSU 4(T)).</title>
        <authorList>
            <person name="Copeland A."/>
            <person name="Zhang X."/>
            <person name="Misra M."/>
            <person name="Lapidus A."/>
            <person name="Nolan M."/>
            <person name="Lucas S."/>
            <person name="Deshpande S."/>
            <person name="Cheng J.F."/>
            <person name="Tapia R."/>
            <person name="Goodwin L.A."/>
            <person name="Pitluck S."/>
            <person name="Liolios K."/>
            <person name="Pagani I."/>
            <person name="Ivanova N."/>
            <person name="Mikhailova N."/>
            <person name="Pati A."/>
            <person name="Chen A."/>
            <person name="Palaniappan K."/>
            <person name="Land M."/>
            <person name="Hauser L."/>
            <person name="Pan C."/>
            <person name="Jeffries C.D."/>
            <person name="Detter J.C."/>
            <person name="Brambilla E.M."/>
            <person name="Rohde M."/>
            <person name="Djao O.D."/>
            <person name="Goker M."/>
            <person name="Sikorski J."/>
            <person name="Tindall B.J."/>
            <person name="Woyke T."/>
            <person name="Bristow J."/>
            <person name="Eisen J.A."/>
            <person name="Markowitz V."/>
            <person name="Hugenholtz P."/>
            <person name="Kyrpides N.C."/>
            <person name="Klenk H.P."/>
            <person name="Mavromatis K."/>
        </authorList>
    </citation>
    <scope>NUCLEOTIDE SEQUENCE [LARGE SCALE GENOMIC DNA]</scope>
    <source>
        <strain evidence="2">ATCC 29530 / DSM 19594 / LMG 11500 / NCIMB 11436 / LSU 4</strain>
    </source>
</reference>
<dbReference type="EMBL" id="CP002859">
    <property type="protein sequence ID" value="AEI50125.1"/>
    <property type="molecule type" value="Genomic_DNA"/>
</dbReference>
<sequence>MKLSVLKILTALYKLGTHYYIPHYFGKIIEMLSRILILN</sequence>
<reference evidence="2" key="1">
    <citation type="submission" date="2011-06" db="EMBL/GenBank/DDBJ databases">
        <title>The complete genome of chromosome of Runella slithyformis DSM 19594.</title>
        <authorList>
            <consortium name="US DOE Joint Genome Institute (JGI-PGF)"/>
            <person name="Lucas S."/>
            <person name="Han J."/>
            <person name="Lapidus A."/>
            <person name="Bruce D."/>
            <person name="Goodwin L."/>
            <person name="Pitluck S."/>
            <person name="Peters L."/>
            <person name="Kyrpides N."/>
            <person name="Mavromatis K."/>
            <person name="Ivanova N."/>
            <person name="Ovchinnikova G."/>
            <person name="Zhang X."/>
            <person name="Misra M."/>
            <person name="Detter J.C."/>
            <person name="Tapia R."/>
            <person name="Han C."/>
            <person name="Land M."/>
            <person name="Hauser L."/>
            <person name="Markowitz V."/>
            <person name="Cheng J.-F."/>
            <person name="Hugenholtz P."/>
            <person name="Woyke T."/>
            <person name="Wu D."/>
            <person name="Tindall B."/>
            <person name="Faehrich R."/>
            <person name="Brambilla E."/>
            <person name="Klenk H.-P."/>
            <person name="Eisen J.A."/>
        </authorList>
    </citation>
    <scope>NUCLEOTIDE SEQUENCE [LARGE SCALE GENOMIC DNA]</scope>
    <source>
        <strain evidence="2">ATCC 29530 / DSM 19594 / LMG 11500 / NCIMB 11436 / LSU 4</strain>
    </source>
</reference>
<evidence type="ECO:0000313" key="1">
    <source>
        <dbReference type="EMBL" id="AEI50125.1"/>
    </source>
</evidence>
<keyword evidence="2" id="KW-1185">Reference proteome</keyword>
<dbReference type="KEGG" id="rsi:Runsl_3767"/>
<evidence type="ECO:0000313" key="2">
    <source>
        <dbReference type="Proteomes" id="UP000000493"/>
    </source>
</evidence>
<organism evidence="1 2">
    <name type="scientific">Runella slithyformis (strain ATCC 29530 / DSM 19594 / LMG 11500 / NCIMB 11436 / LSU 4)</name>
    <dbReference type="NCBI Taxonomy" id="761193"/>
    <lineage>
        <taxon>Bacteria</taxon>
        <taxon>Pseudomonadati</taxon>
        <taxon>Bacteroidota</taxon>
        <taxon>Cytophagia</taxon>
        <taxon>Cytophagales</taxon>
        <taxon>Spirosomataceae</taxon>
        <taxon>Runella</taxon>
    </lineage>
</organism>